<dbReference type="CDD" id="cd00570">
    <property type="entry name" value="GST_N_family"/>
    <property type="match status" value="1"/>
</dbReference>
<dbReference type="InterPro" id="IPR034338">
    <property type="entry name" value="GST_4_C"/>
</dbReference>
<dbReference type="SUPFAM" id="SSF47616">
    <property type="entry name" value="GST C-terminal domain-like"/>
    <property type="match status" value="1"/>
</dbReference>
<dbReference type="PANTHER" id="PTHR44051">
    <property type="entry name" value="GLUTATHIONE S-TRANSFERASE-RELATED"/>
    <property type="match status" value="1"/>
</dbReference>
<accession>A0A0N0XKW7</accession>
<dbReference type="SFLD" id="SFLDG00358">
    <property type="entry name" value="Main_(cytGST)"/>
    <property type="match status" value="1"/>
</dbReference>
<feature type="domain" description="GST N-terminal" evidence="1">
    <location>
        <begin position="6"/>
        <end position="87"/>
    </location>
</feature>
<dbReference type="PROSITE" id="PS50404">
    <property type="entry name" value="GST_NTER"/>
    <property type="match status" value="1"/>
</dbReference>
<dbReference type="PATRIC" id="fig|857265.3.peg.2639"/>
<gene>
    <name evidence="2" type="primary">yfcF</name>
    <name evidence="2" type="ORF">WG78_12810</name>
</gene>
<protein>
    <submittedName>
        <fullName evidence="2">Glutathione S-transferase YfcF</fullName>
        <ecNumber evidence="2">2.5.1.18</ecNumber>
    </submittedName>
</protein>
<keyword evidence="2" id="KW-0808">Transferase</keyword>
<dbReference type="OrthoDB" id="8857552at2"/>
<dbReference type="InterPro" id="IPR036282">
    <property type="entry name" value="Glutathione-S-Trfase_C_sf"/>
</dbReference>
<evidence type="ECO:0000313" key="2">
    <source>
        <dbReference type="EMBL" id="KPC52728.1"/>
    </source>
</evidence>
<dbReference type="InterPro" id="IPR036249">
    <property type="entry name" value="Thioredoxin-like_sf"/>
</dbReference>
<dbReference type="EC" id="2.5.1.18" evidence="2"/>
<comment type="caution">
    <text evidence="2">The sequence shown here is derived from an EMBL/GenBank/DDBJ whole genome shotgun (WGS) entry which is preliminary data.</text>
</comment>
<name>A0A0N0XKW7_9NEIS</name>
<dbReference type="NCBIfam" id="NF011693">
    <property type="entry name" value="PRK15113.1"/>
    <property type="match status" value="1"/>
</dbReference>
<dbReference type="InterPro" id="IPR004045">
    <property type="entry name" value="Glutathione_S-Trfase_N"/>
</dbReference>
<keyword evidence="3" id="KW-1185">Reference proteome</keyword>
<proteinExistence type="predicted"/>
<dbReference type="SUPFAM" id="SSF52833">
    <property type="entry name" value="Thioredoxin-like"/>
    <property type="match status" value="1"/>
</dbReference>
<dbReference type="Gene3D" id="1.20.1050.10">
    <property type="match status" value="1"/>
</dbReference>
<dbReference type="EMBL" id="LAQT01000009">
    <property type="protein sequence ID" value="KPC52728.1"/>
    <property type="molecule type" value="Genomic_DNA"/>
</dbReference>
<organism evidence="2 3">
    <name type="scientific">Amantichitinum ursilacus</name>
    <dbReference type="NCBI Taxonomy" id="857265"/>
    <lineage>
        <taxon>Bacteria</taxon>
        <taxon>Pseudomonadati</taxon>
        <taxon>Pseudomonadota</taxon>
        <taxon>Betaproteobacteria</taxon>
        <taxon>Neisseriales</taxon>
        <taxon>Chitinibacteraceae</taxon>
        <taxon>Amantichitinum</taxon>
    </lineage>
</organism>
<sequence>MSNPQLTLYVGADFVSVFAMSAFVALTEKELEFDIVKVDLKQRANYLPDYTQLSITNKVPTLVHNGFNVSESSAIAEYLDETFAETGRRALYPKAAHDRARARQIQAWLRSDLLVVRKERPADLIYFGKKETPLSDEARVAVDKLFRVANQLLDHGSDPLFGEWSIADTDLAVMLNRLVANGDEVPANLAAYVQKQWQRNSVQRWVQQTR</sequence>
<dbReference type="GO" id="GO:0004364">
    <property type="term" value="F:glutathione transferase activity"/>
    <property type="evidence" value="ECO:0007669"/>
    <property type="project" value="UniProtKB-EC"/>
</dbReference>
<dbReference type="Pfam" id="PF02798">
    <property type="entry name" value="GST_N"/>
    <property type="match status" value="1"/>
</dbReference>
<dbReference type="Pfam" id="PF14834">
    <property type="entry name" value="GST_C_4"/>
    <property type="match status" value="1"/>
</dbReference>
<evidence type="ECO:0000259" key="1">
    <source>
        <dbReference type="PROSITE" id="PS50404"/>
    </source>
</evidence>
<reference evidence="2 3" key="1">
    <citation type="submission" date="2015-07" db="EMBL/GenBank/DDBJ databases">
        <title>Draft genome sequence of the Amantichitinum ursilacus IGB-41, a new chitin-degrading bacterium.</title>
        <authorList>
            <person name="Kirstahler P."/>
            <person name="Guenther M."/>
            <person name="Grumaz C."/>
            <person name="Rupp S."/>
            <person name="Zibek S."/>
            <person name="Sohn K."/>
        </authorList>
    </citation>
    <scope>NUCLEOTIDE SEQUENCE [LARGE SCALE GENOMIC DNA]</scope>
    <source>
        <strain evidence="2 3">IGB-41</strain>
    </source>
</reference>
<dbReference type="CDD" id="cd03195">
    <property type="entry name" value="GST_C_4"/>
    <property type="match status" value="1"/>
</dbReference>
<evidence type="ECO:0000313" key="3">
    <source>
        <dbReference type="Proteomes" id="UP000037939"/>
    </source>
</evidence>
<dbReference type="AlphaFoldDB" id="A0A0N0XKW7"/>
<dbReference type="Gene3D" id="3.40.30.10">
    <property type="entry name" value="Glutaredoxin"/>
    <property type="match status" value="1"/>
</dbReference>
<dbReference type="InterPro" id="IPR040079">
    <property type="entry name" value="Glutathione_S-Trfase"/>
</dbReference>
<dbReference type="STRING" id="857265.WG78_12810"/>
<dbReference type="Proteomes" id="UP000037939">
    <property type="component" value="Unassembled WGS sequence"/>
</dbReference>
<dbReference type="RefSeq" id="WP_053938198.1">
    <property type="nucleotide sequence ID" value="NZ_LAQT01000009.1"/>
</dbReference>
<dbReference type="PANTHER" id="PTHR44051:SF8">
    <property type="entry name" value="GLUTATHIONE S-TRANSFERASE GSTA"/>
    <property type="match status" value="1"/>
</dbReference>
<dbReference type="SFLD" id="SFLDS00019">
    <property type="entry name" value="Glutathione_Transferase_(cytos"/>
    <property type="match status" value="1"/>
</dbReference>